<accession>A0ABX0NKQ6</accession>
<dbReference type="PANTHER" id="PTHR45527">
    <property type="entry name" value="NONRIBOSOMAL PEPTIDE SYNTHETASE"/>
    <property type="match status" value="1"/>
</dbReference>
<dbReference type="InterPro" id="IPR000873">
    <property type="entry name" value="AMP-dep_synth/lig_dom"/>
</dbReference>
<dbReference type="Pfam" id="PF00501">
    <property type="entry name" value="AMP-binding"/>
    <property type="match status" value="1"/>
</dbReference>
<dbReference type="RefSeq" id="WP_167094601.1">
    <property type="nucleotide sequence ID" value="NZ_WHJG01000160.1"/>
</dbReference>
<protein>
    <submittedName>
        <fullName evidence="2">AMP-binding protein</fullName>
    </submittedName>
</protein>
<reference evidence="2 3" key="1">
    <citation type="submission" date="2019-10" db="EMBL/GenBank/DDBJ databases">
        <title>Taxonomy of Antarctic Massilia spp.: description of Massilia rubra sp. nov., Massilia aquatica sp. nov., Massilia mucilaginosa sp. nov., Massilia frigida sp. nov. isolated from streams, lakes and regoliths.</title>
        <authorList>
            <person name="Holochova P."/>
            <person name="Sedlacek I."/>
            <person name="Kralova S."/>
            <person name="Maslanova I."/>
            <person name="Busse H.-J."/>
            <person name="Stankova E."/>
            <person name="Vrbovska V."/>
            <person name="Kovarovic V."/>
            <person name="Bartak M."/>
            <person name="Svec P."/>
            <person name="Pantucek R."/>
        </authorList>
    </citation>
    <scope>NUCLEOTIDE SEQUENCE [LARGE SCALE GENOMIC DNA]</scope>
    <source>
        <strain evidence="2 3">CCM 8695</strain>
    </source>
</reference>
<sequence length="219" mass="23836">AYVMYTSGSTGKPKGVGITHDALARHTRVARDFFRLDAGERMLQFSTFNFDGFVEQLYPALTCGASVVLRGADLWDSEELYRRILRHRITVADFTTAYWFQVVQDWAGRGHTDYGSLRQVNVGGEAMPPESLAAWREAGLSHVRLLNTYGPTEAAVTAMIHDCAGHVSGRLPKPTQMPIGAALPGRAIYLLDADMNPVPVGAAGELCIGGELLARGYHG</sequence>
<dbReference type="EMBL" id="WHJG01000160">
    <property type="protein sequence ID" value="NHZ84206.1"/>
    <property type="molecule type" value="Genomic_DNA"/>
</dbReference>
<comment type="caution">
    <text evidence="2">The sequence shown here is derived from an EMBL/GenBank/DDBJ whole genome shotgun (WGS) entry which is preliminary data.</text>
</comment>
<organism evidence="2 3">
    <name type="scientific">Massilia frigida</name>
    <dbReference type="NCBI Taxonomy" id="2609281"/>
    <lineage>
        <taxon>Bacteria</taxon>
        <taxon>Pseudomonadati</taxon>
        <taxon>Pseudomonadota</taxon>
        <taxon>Betaproteobacteria</taxon>
        <taxon>Burkholderiales</taxon>
        <taxon>Oxalobacteraceae</taxon>
        <taxon>Telluria group</taxon>
        <taxon>Massilia</taxon>
    </lineage>
</organism>
<dbReference type="SUPFAM" id="SSF56801">
    <property type="entry name" value="Acetyl-CoA synthetase-like"/>
    <property type="match status" value="1"/>
</dbReference>
<evidence type="ECO:0000313" key="2">
    <source>
        <dbReference type="EMBL" id="NHZ84206.1"/>
    </source>
</evidence>
<dbReference type="Proteomes" id="UP000621455">
    <property type="component" value="Unassembled WGS sequence"/>
</dbReference>
<dbReference type="InterPro" id="IPR042099">
    <property type="entry name" value="ANL_N_sf"/>
</dbReference>
<dbReference type="Gene3D" id="3.40.50.12780">
    <property type="entry name" value="N-terminal domain of ligase-like"/>
    <property type="match status" value="1"/>
</dbReference>
<gene>
    <name evidence="2" type="ORF">F2P44_33945</name>
</gene>
<dbReference type="InterPro" id="IPR020845">
    <property type="entry name" value="AMP-binding_CS"/>
</dbReference>
<feature type="non-terminal residue" evidence="2">
    <location>
        <position position="1"/>
    </location>
</feature>
<feature type="domain" description="AMP-dependent synthetase/ligase" evidence="1">
    <location>
        <begin position="1"/>
        <end position="218"/>
    </location>
</feature>
<evidence type="ECO:0000259" key="1">
    <source>
        <dbReference type="Pfam" id="PF00501"/>
    </source>
</evidence>
<dbReference type="PANTHER" id="PTHR45527:SF1">
    <property type="entry name" value="FATTY ACID SYNTHASE"/>
    <property type="match status" value="1"/>
</dbReference>
<evidence type="ECO:0000313" key="3">
    <source>
        <dbReference type="Proteomes" id="UP000621455"/>
    </source>
</evidence>
<keyword evidence="3" id="KW-1185">Reference proteome</keyword>
<feature type="non-terminal residue" evidence="2">
    <location>
        <position position="219"/>
    </location>
</feature>
<dbReference type="PROSITE" id="PS00455">
    <property type="entry name" value="AMP_BINDING"/>
    <property type="match status" value="1"/>
</dbReference>
<proteinExistence type="predicted"/>
<name>A0ABX0NKQ6_9BURK</name>